<feature type="transmembrane region" description="Helical" evidence="5">
    <location>
        <begin position="230"/>
        <end position="251"/>
    </location>
</feature>
<dbReference type="Gene3D" id="1.20.1250.20">
    <property type="entry name" value="MFS general substrate transporter like domains"/>
    <property type="match status" value="1"/>
</dbReference>
<comment type="caution">
    <text evidence="6">The sequence shown here is derived from an EMBL/GenBank/DDBJ whole genome shotgun (WGS) entry which is preliminary data.</text>
</comment>
<comment type="subcellular location">
    <subcellularLocation>
        <location evidence="1">Membrane</location>
        <topology evidence="1">Multi-pass membrane protein</topology>
    </subcellularLocation>
</comment>
<dbReference type="SUPFAM" id="SSF103473">
    <property type="entry name" value="MFS general substrate transporter"/>
    <property type="match status" value="1"/>
</dbReference>
<evidence type="ECO:0000256" key="2">
    <source>
        <dbReference type="ARBA" id="ARBA00022692"/>
    </source>
</evidence>
<feature type="transmembrane region" description="Helical" evidence="5">
    <location>
        <begin position="295"/>
        <end position="320"/>
    </location>
</feature>
<dbReference type="GO" id="GO:0016020">
    <property type="term" value="C:membrane"/>
    <property type="evidence" value="ECO:0007669"/>
    <property type="project" value="UniProtKB-SubCell"/>
</dbReference>
<name>A0A816E3L7_9BILA</name>
<keyword evidence="4 5" id="KW-0472">Membrane</keyword>
<dbReference type="EMBL" id="CAJNOW010015753">
    <property type="protein sequence ID" value="CAF1644823.1"/>
    <property type="molecule type" value="Genomic_DNA"/>
</dbReference>
<sequence>MTDENNVKIPLLPPSLPRWWRVLPSLLLLITITNIDNLILNDFVEDRYTKYYELNSSSTQNDHELCLNASRTSHNSTPSFLTTTTSKYPISTTKSINEQIQASTARLNVFLSLAATLPAILASIFLGANCDRIGRKPLIALPYIGKVIRYAILTAVAYYNLSDIWIIISTMFDGLSGTAALNILSSFAYVTDCTNKKTRTAAIVITDVSLSCSRLLPSLTMGLYLQHPHYVQAMIFTFALSVLGLIFSIFLQPESNLTVQHLNIFQQLKKSEFRPILKCFQVFFVKRQDHKQRSLLMLVAIHLLIIVMLCGNLAMYYIYLYGAPFCLDSFGVSLNIAAQTCATILLTIPFTLTIAKHNDHLGLVVLGCLTFMTQFVLLGTAKHIWTLYLAFSIGGAFYVLTPIIRARITKLVEPEEYAVVFILASVFESGGYYAISALTNEIYDLSLSFYQGLVYFFLALVGAITIVIISILYFLEHRPTTTTTTKSAVLNE</sequence>
<dbReference type="AlphaFoldDB" id="A0A816E3L7"/>
<keyword evidence="2 5" id="KW-0812">Transmembrane</keyword>
<feature type="transmembrane region" description="Helical" evidence="5">
    <location>
        <begin position="138"/>
        <end position="158"/>
    </location>
</feature>
<reference evidence="6" key="1">
    <citation type="submission" date="2021-02" db="EMBL/GenBank/DDBJ databases">
        <authorList>
            <person name="Nowell W R."/>
        </authorList>
    </citation>
    <scope>NUCLEOTIDE SEQUENCE</scope>
</reference>
<feature type="transmembrane region" description="Helical" evidence="5">
    <location>
        <begin position="455"/>
        <end position="475"/>
    </location>
</feature>
<proteinExistence type="predicted"/>
<dbReference type="PANTHER" id="PTHR23507">
    <property type="entry name" value="ZGC:174356"/>
    <property type="match status" value="1"/>
</dbReference>
<feature type="transmembrane region" description="Helical" evidence="5">
    <location>
        <begin position="361"/>
        <end position="379"/>
    </location>
</feature>
<dbReference type="InterPro" id="IPR036259">
    <property type="entry name" value="MFS_trans_sf"/>
</dbReference>
<protein>
    <submittedName>
        <fullName evidence="6">Uncharacterized protein</fullName>
    </submittedName>
</protein>
<dbReference type="Pfam" id="PF07690">
    <property type="entry name" value="MFS_1"/>
    <property type="match status" value="1"/>
</dbReference>
<feature type="transmembrane region" description="Helical" evidence="5">
    <location>
        <begin position="164"/>
        <end position="190"/>
    </location>
</feature>
<dbReference type="Proteomes" id="UP000663834">
    <property type="component" value="Unassembled WGS sequence"/>
</dbReference>
<evidence type="ECO:0000256" key="4">
    <source>
        <dbReference type="ARBA" id="ARBA00023136"/>
    </source>
</evidence>
<organism evidence="6 7">
    <name type="scientific">Rotaria magnacalcarata</name>
    <dbReference type="NCBI Taxonomy" id="392030"/>
    <lineage>
        <taxon>Eukaryota</taxon>
        <taxon>Metazoa</taxon>
        <taxon>Spiralia</taxon>
        <taxon>Gnathifera</taxon>
        <taxon>Rotifera</taxon>
        <taxon>Eurotatoria</taxon>
        <taxon>Bdelloidea</taxon>
        <taxon>Philodinida</taxon>
        <taxon>Philodinidae</taxon>
        <taxon>Rotaria</taxon>
    </lineage>
</organism>
<dbReference type="PANTHER" id="PTHR23507:SF1">
    <property type="entry name" value="FI18259P1-RELATED"/>
    <property type="match status" value="1"/>
</dbReference>
<accession>A0A816E3L7</accession>
<evidence type="ECO:0000256" key="1">
    <source>
        <dbReference type="ARBA" id="ARBA00004141"/>
    </source>
</evidence>
<dbReference type="GO" id="GO:0022857">
    <property type="term" value="F:transmembrane transporter activity"/>
    <property type="evidence" value="ECO:0007669"/>
    <property type="project" value="InterPro"/>
</dbReference>
<evidence type="ECO:0000256" key="3">
    <source>
        <dbReference type="ARBA" id="ARBA00022989"/>
    </source>
</evidence>
<feature type="transmembrane region" description="Helical" evidence="5">
    <location>
        <begin position="416"/>
        <end position="435"/>
    </location>
</feature>
<feature type="transmembrane region" description="Helical" evidence="5">
    <location>
        <begin position="385"/>
        <end position="404"/>
    </location>
</feature>
<evidence type="ECO:0000256" key="5">
    <source>
        <dbReference type="SAM" id="Phobius"/>
    </source>
</evidence>
<feature type="transmembrane region" description="Helical" evidence="5">
    <location>
        <begin position="107"/>
        <end position="126"/>
    </location>
</feature>
<evidence type="ECO:0000313" key="7">
    <source>
        <dbReference type="Proteomes" id="UP000663834"/>
    </source>
</evidence>
<dbReference type="OrthoDB" id="419734at2759"/>
<dbReference type="InterPro" id="IPR011701">
    <property type="entry name" value="MFS"/>
</dbReference>
<evidence type="ECO:0000313" key="6">
    <source>
        <dbReference type="EMBL" id="CAF1644823.1"/>
    </source>
</evidence>
<feature type="transmembrane region" description="Helical" evidence="5">
    <location>
        <begin position="332"/>
        <end position="354"/>
    </location>
</feature>
<gene>
    <name evidence="6" type="ORF">KQP761_LOCUS28780</name>
</gene>
<keyword evidence="3 5" id="KW-1133">Transmembrane helix</keyword>